<name>A0A915JCW8_ROMCU</name>
<organism evidence="1 2">
    <name type="scientific">Romanomermis culicivorax</name>
    <name type="common">Nematode worm</name>
    <dbReference type="NCBI Taxonomy" id="13658"/>
    <lineage>
        <taxon>Eukaryota</taxon>
        <taxon>Metazoa</taxon>
        <taxon>Ecdysozoa</taxon>
        <taxon>Nematoda</taxon>
        <taxon>Enoplea</taxon>
        <taxon>Dorylaimia</taxon>
        <taxon>Mermithida</taxon>
        <taxon>Mermithoidea</taxon>
        <taxon>Mermithidae</taxon>
        <taxon>Romanomermis</taxon>
    </lineage>
</organism>
<dbReference type="Proteomes" id="UP000887565">
    <property type="component" value="Unplaced"/>
</dbReference>
<proteinExistence type="predicted"/>
<dbReference type="WBParaSite" id="nRc.2.0.1.t23645-RA">
    <property type="protein sequence ID" value="nRc.2.0.1.t23645-RA"/>
    <property type="gene ID" value="nRc.2.0.1.g23645"/>
</dbReference>
<protein>
    <submittedName>
        <fullName evidence="2">Uncharacterized protein</fullName>
    </submittedName>
</protein>
<accession>A0A915JCW8</accession>
<evidence type="ECO:0000313" key="2">
    <source>
        <dbReference type="WBParaSite" id="nRc.2.0.1.t23645-RA"/>
    </source>
</evidence>
<dbReference type="AlphaFoldDB" id="A0A915JCW8"/>
<keyword evidence="1" id="KW-1185">Reference proteome</keyword>
<evidence type="ECO:0000313" key="1">
    <source>
        <dbReference type="Proteomes" id="UP000887565"/>
    </source>
</evidence>
<reference evidence="2" key="1">
    <citation type="submission" date="2022-11" db="UniProtKB">
        <authorList>
            <consortium name="WormBaseParasite"/>
        </authorList>
    </citation>
    <scope>IDENTIFICATION</scope>
</reference>
<sequence>MAGAMPTVTTAPHITRGRTNMTIATITTTTLSAIARITMAKTAMTAMMTINCTNILRQTPTTAVAIDFAILNTCQQQGAQHSSGIETDLQECAAATPAQSTKRSLKRIHRAVIEQKEIFRRLAPGKFSASYMWITVLRREIPRCAGCPIHTGASWERAKSESKEAAPRGEKLSTHSTYDEISTVKNVNSARYRLDRVDKREKSPRNSFKNIFFRRKNFDLFLNDPLLKRHEMLHMANQYKLIDSVKVKNKKKLEFQLPVKGSSYFNPIFDCEYISNNDVKTPQGNSVENWFAATIQLLFEENSIAFGPMIS</sequence>